<protein>
    <submittedName>
        <fullName evidence="1">Uncharacterized protein</fullName>
    </submittedName>
</protein>
<gene>
    <name evidence="1" type="ORF">SDC9_171153</name>
</gene>
<name>A0A645GCF9_9ZZZZ</name>
<dbReference type="EMBL" id="VSSQ01072356">
    <property type="protein sequence ID" value="MPN23760.1"/>
    <property type="molecule type" value="Genomic_DNA"/>
</dbReference>
<reference evidence="1" key="1">
    <citation type="submission" date="2019-08" db="EMBL/GenBank/DDBJ databases">
        <authorList>
            <person name="Kucharzyk K."/>
            <person name="Murdoch R.W."/>
            <person name="Higgins S."/>
            <person name="Loffler F."/>
        </authorList>
    </citation>
    <scope>NUCLEOTIDE SEQUENCE</scope>
</reference>
<dbReference type="AlphaFoldDB" id="A0A645GCF9"/>
<sequence>MNIKLIGIPAKFVLANKTNELVIDFFKKRILINKNMKFMYKIYNTNWLTIFFKVFIKEALLSCALKLAEIISLIFVCMPVEITIPLT</sequence>
<proteinExistence type="predicted"/>
<organism evidence="1">
    <name type="scientific">bioreactor metagenome</name>
    <dbReference type="NCBI Taxonomy" id="1076179"/>
    <lineage>
        <taxon>unclassified sequences</taxon>
        <taxon>metagenomes</taxon>
        <taxon>ecological metagenomes</taxon>
    </lineage>
</organism>
<evidence type="ECO:0000313" key="1">
    <source>
        <dbReference type="EMBL" id="MPN23760.1"/>
    </source>
</evidence>
<accession>A0A645GCF9</accession>
<comment type="caution">
    <text evidence="1">The sequence shown here is derived from an EMBL/GenBank/DDBJ whole genome shotgun (WGS) entry which is preliminary data.</text>
</comment>